<evidence type="ECO:0000313" key="2">
    <source>
        <dbReference type="EMBL" id="MBK1854847.1"/>
    </source>
</evidence>
<accession>A0AAE2V834</accession>
<dbReference type="AlphaFoldDB" id="A0AAE2V834"/>
<name>A0AAE2V834_9BACT</name>
<comment type="caution">
    <text evidence="2">The sequence shown here is derived from an EMBL/GenBank/DDBJ whole genome shotgun (WGS) entry which is preliminary data.</text>
</comment>
<keyword evidence="3" id="KW-1185">Reference proteome</keyword>
<evidence type="ECO:0000256" key="1">
    <source>
        <dbReference type="SAM" id="MobiDB-lite"/>
    </source>
</evidence>
<evidence type="ECO:0000313" key="3">
    <source>
        <dbReference type="Proteomes" id="UP000634206"/>
    </source>
</evidence>
<feature type="region of interest" description="Disordered" evidence="1">
    <location>
        <begin position="218"/>
        <end position="254"/>
    </location>
</feature>
<sequence length="378" mass="39909">MDRLQSWLDAKEVRRMAESLMAPAPEVEPAAVDAGYGDDFEGFANAKGEVSNGNQPDLPGMKAAVEIPVRPRFSQVSQSAHVPQGLDPEVFPPVEAPMPTPSAPLVEPEQADESLGTTARIVVSHALADAKRLAEGSGMLASETQAAAEITVNQPPVPTSALAPQVASPFQMCEDQSMDEEVPMARQVNEGEDSWAPEVQQEVQPDAEIDPAVAAEKQIAPADPQPESQPESNEKVTLPSGSPPPAARPSTGVARGPFLTRLKKFSGQLRERLGTKAMFLIDNEGQILIDEVGNSKLIQVARTLANASRTASRQTEGAADVGNLHVKIGASATLEVIPCRSLYGLLILGVICPAPLGAERVRQVAEHLAKTVDPSGGV</sequence>
<dbReference type="RefSeq" id="WP_309489458.1">
    <property type="nucleotide sequence ID" value="NZ_JAENIG010000004.1"/>
</dbReference>
<reference evidence="2" key="1">
    <citation type="submission" date="2021-01" db="EMBL/GenBank/DDBJ databases">
        <title>Modified the classification status of verrucomicrobia.</title>
        <authorList>
            <person name="Feng X."/>
        </authorList>
    </citation>
    <scope>NUCLEOTIDE SEQUENCE</scope>
    <source>
        <strain evidence="2">5K15</strain>
    </source>
</reference>
<organism evidence="2 3">
    <name type="scientific">Oceaniferula flava</name>
    <dbReference type="NCBI Taxonomy" id="2800421"/>
    <lineage>
        <taxon>Bacteria</taxon>
        <taxon>Pseudomonadati</taxon>
        <taxon>Verrucomicrobiota</taxon>
        <taxon>Verrucomicrobiia</taxon>
        <taxon>Verrucomicrobiales</taxon>
        <taxon>Verrucomicrobiaceae</taxon>
        <taxon>Oceaniferula</taxon>
    </lineage>
</organism>
<dbReference type="EMBL" id="JAENIG010000004">
    <property type="protein sequence ID" value="MBK1854847.1"/>
    <property type="molecule type" value="Genomic_DNA"/>
</dbReference>
<proteinExistence type="predicted"/>
<dbReference type="Proteomes" id="UP000634206">
    <property type="component" value="Unassembled WGS sequence"/>
</dbReference>
<gene>
    <name evidence="2" type="ORF">JIN83_07735</name>
</gene>
<protein>
    <submittedName>
        <fullName evidence="2">Uncharacterized protein</fullName>
    </submittedName>
</protein>